<dbReference type="PANTHER" id="PTHR37784:SF2">
    <property type="entry name" value="HIGH-OSMOLARITY-INDUCED TRANSCRIPTION PROTEIN 1"/>
    <property type="match status" value="1"/>
</dbReference>
<dbReference type="Pfam" id="PF16787">
    <property type="entry name" value="NDC10_II"/>
    <property type="match status" value="1"/>
</dbReference>
<dbReference type="VEuPathDB" id="FungiDB:A1Q1_00318"/>
<dbReference type="GO" id="GO:0000981">
    <property type="term" value="F:DNA-binding transcription factor activity, RNA polymerase II-specific"/>
    <property type="evidence" value="ECO:0007669"/>
    <property type="project" value="TreeGrafter"/>
</dbReference>
<dbReference type="InterPro" id="IPR031872">
    <property type="entry name" value="NDC10_II"/>
</dbReference>
<dbReference type="GO" id="GO:0060963">
    <property type="term" value="P:positive regulation of ribosomal protein gene transcription by RNA polymerase II"/>
    <property type="evidence" value="ECO:0007669"/>
    <property type="project" value="TreeGrafter"/>
</dbReference>
<proteinExistence type="predicted"/>
<feature type="region of interest" description="Disordered" evidence="1">
    <location>
        <begin position="677"/>
        <end position="702"/>
    </location>
</feature>
<feature type="region of interest" description="Disordered" evidence="1">
    <location>
        <begin position="19"/>
        <end position="48"/>
    </location>
</feature>
<evidence type="ECO:0000259" key="2">
    <source>
        <dbReference type="Pfam" id="PF12550"/>
    </source>
</evidence>
<feature type="domain" description="Ndc10" evidence="3">
    <location>
        <begin position="292"/>
        <end position="567"/>
    </location>
</feature>
<dbReference type="Proteomes" id="UP000002748">
    <property type="component" value="Unassembled WGS sequence"/>
</dbReference>
<reference evidence="4 5" key="1">
    <citation type="journal article" date="2012" name="Eukaryot. Cell">
        <title>Draft genome sequence of CBS 2479, the standard type strain of Trichosporon asahii.</title>
        <authorList>
            <person name="Yang R.Y."/>
            <person name="Li H.T."/>
            <person name="Zhu H."/>
            <person name="Zhou G.P."/>
            <person name="Wang M."/>
            <person name="Wang L."/>
        </authorList>
    </citation>
    <scope>NUCLEOTIDE SEQUENCE [LARGE SCALE GENOMIC DNA]</scope>
    <source>
        <strain evidence="5">ATCC 90039 / CBS 2479 / JCM 2466 / KCTC 7840 / NCYC 2677 / UAMH 7654</strain>
    </source>
</reference>
<dbReference type="RefSeq" id="XP_014184491.1">
    <property type="nucleotide sequence ID" value="XM_014329016.1"/>
</dbReference>
<feature type="compositionally biased region" description="Pro residues" evidence="1">
    <location>
        <begin position="685"/>
        <end position="700"/>
    </location>
</feature>
<dbReference type="OrthoDB" id="2575514at2759"/>
<protein>
    <submittedName>
        <fullName evidence="4">Transposable element-crypton-Cn1</fullName>
    </submittedName>
</protein>
<evidence type="ECO:0000256" key="1">
    <source>
        <dbReference type="SAM" id="MobiDB-lite"/>
    </source>
</evidence>
<dbReference type="GeneID" id="25983832"/>
<organism evidence="4 5">
    <name type="scientific">Trichosporon asahii var. asahii (strain ATCC 90039 / CBS 2479 / JCM 2466 / KCTC 7840 / NBRC 103889/ NCYC 2677 / UAMH 7654)</name>
    <name type="common">Yeast</name>
    <dbReference type="NCBI Taxonomy" id="1186058"/>
    <lineage>
        <taxon>Eukaryota</taxon>
        <taxon>Fungi</taxon>
        <taxon>Dikarya</taxon>
        <taxon>Basidiomycota</taxon>
        <taxon>Agaricomycotina</taxon>
        <taxon>Tremellomycetes</taxon>
        <taxon>Trichosporonales</taxon>
        <taxon>Trichosporonaceae</taxon>
        <taxon>Trichosporon</taxon>
    </lineage>
</organism>
<dbReference type="SUPFAM" id="SSF56349">
    <property type="entry name" value="DNA breaking-rejoining enzymes"/>
    <property type="match status" value="1"/>
</dbReference>
<evidence type="ECO:0000313" key="4">
    <source>
        <dbReference type="EMBL" id="EJT53004.1"/>
    </source>
</evidence>
<dbReference type="InterPro" id="IPR052146">
    <property type="entry name" value="HOT1"/>
</dbReference>
<dbReference type="KEGG" id="tasa:A1Q1_00318"/>
<feature type="domain" description="Transcription activator GCR1-like" evidence="2">
    <location>
        <begin position="744"/>
        <end position="820"/>
    </location>
</feature>
<dbReference type="AlphaFoldDB" id="J8TRY1"/>
<dbReference type="GO" id="GO:0000978">
    <property type="term" value="F:RNA polymerase II cis-regulatory region sequence-specific DNA binding"/>
    <property type="evidence" value="ECO:0007669"/>
    <property type="project" value="TreeGrafter"/>
</dbReference>
<name>J8TRY1_TRIAS</name>
<comment type="caution">
    <text evidence="4">The sequence shown here is derived from an EMBL/GenBank/DDBJ whole genome shotgun (WGS) entry which is preliminary data.</text>
</comment>
<evidence type="ECO:0000313" key="5">
    <source>
        <dbReference type="Proteomes" id="UP000002748"/>
    </source>
</evidence>
<dbReference type="InterPro" id="IPR038279">
    <property type="entry name" value="Ndc10_dom2_sf"/>
</dbReference>
<dbReference type="InterPro" id="IPR011010">
    <property type="entry name" value="DNA_brk_join_enz"/>
</dbReference>
<sequence>MDSGTPLTAYDNGIVVHEARSTASTTQPTSSVSTTDTGKNVDSGARPSGTVGRILRLAAVVRPSSQVTSHMSLIGSNLIQLDEVDMDDHELMRRMAAEVADTSDDIAAQNDALRRAELPPITEVTDEMMFDFQDSKQKKETFKKKLNQVAEATVAAAAAKDQAAATSAKDAIVLREKEVRARIWNSVLRYKGVDTWICAIVDLWSIQSNKGINRNAHPRMGPVKALTFAITRLQRARDIYYSVDPGRGGIMDGFTTHQQLRDFFDYFMYESNSPEGIRDAFLCSTAIAGMMRCDEYAKTRLMDWGMYEMENDTSATPFRVFYATLNHGKNNQFGKTEYASMLRHRDVSMCPVAFLALHLYVRFHHMGETFEHSDDNFPSMAKREHWYKEYMAPSPRNSQEPLPYQTHLDAFGKALAYAKVATAQKTHLMRKTGARRAEAAGCTEAQICKHGRWKNGTQVMENVYLTHMSRPVLHAMAGFNPELHTDYYLPRAVPVPDNLQRKVFPQIESRLRLYEDVSHAREDLQGKNFLAMMKELRSVFLQDAPHLRKTYPELFIWQEPFFHSAEYLQWEKHALEATQSGSTYHINSTLEELQPAIADAIRSQRSEQRAQLDRLLSGQSVLSVSLDSVIKQAGELNYKQDGHGTVLHNLQHQIVNYQVALQKLALGFSKSCNEIFNNPSDTASEPPPLPLPTPPPPAPLPLSAIPVQQLPTTTSIDLRAPVLATPTTTTPTAAAPQPKADILARGLKNVRVVWQEYTVGLHGRPPISTIYDNGVKPKFPSQNEARFWNDRKVIIEAVQMIHKDYHRSIEDSVAVLERIRQKQNSMSLKQLARFLRNKENLKSAIACV</sequence>
<dbReference type="EMBL" id="ALBS01000010">
    <property type="protein sequence ID" value="EJT53004.1"/>
    <property type="molecule type" value="Genomic_DNA"/>
</dbReference>
<dbReference type="Gene3D" id="1.10.443.20">
    <property type="entry name" value="Centromere DNA-binding protein complex CBF3 subunit, domain 2"/>
    <property type="match status" value="1"/>
</dbReference>
<dbReference type="Pfam" id="PF12550">
    <property type="entry name" value="GCR1_C"/>
    <property type="match status" value="1"/>
</dbReference>
<accession>J8TRY1</accession>
<gene>
    <name evidence="4" type="ORF">A1Q1_00318</name>
</gene>
<evidence type="ECO:0000259" key="3">
    <source>
        <dbReference type="Pfam" id="PF16787"/>
    </source>
</evidence>
<dbReference type="PANTHER" id="PTHR37784">
    <property type="entry name" value="PROTEIN MSN1"/>
    <property type="match status" value="1"/>
</dbReference>
<dbReference type="HOGENOM" id="CLU_336220_0_0_1"/>
<feature type="compositionally biased region" description="Low complexity" evidence="1">
    <location>
        <begin position="21"/>
        <end position="37"/>
    </location>
</feature>
<dbReference type="InterPro" id="IPR022210">
    <property type="entry name" value="TF_GCR1-like"/>
</dbReference>